<dbReference type="AlphaFoldDB" id="A0AAV5TMM1"/>
<dbReference type="GO" id="GO:0031462">
    <property type="term" value="C:Cul2-RING ubiquitin ligase complex"/>
    <property type="evidence" value="ECO:0007669"/>
    <property type="project" value="TreeGrafter"/>
</dbReference>
<evidence type="ECO:0000313" key="2">
    <source>
        <dbReference type="EMBL" id="GMS95566.1"/>
    </source>
</evidence>
<dbReference type="PANTHER" id="PTHR22619">
    <property type="entry name" value="ZINC FINGER SWIM DOMAIN CONTAINING PROTEIN 4, 5, 6"/>
    <property type="match status" value="1"/>
</dbReference>
<feature type="region of interest" description="Disordered" evidence="1">
    <location>
        <begin position="103"/>
        <end position="229"/>
    </location>
</feature>
<feature type="compositionally biased region" description="Low complexity" evidence="1">
    <location>
        <begin position="187"/>
        <end position="197"/>
    </location>
</feature>
<sequence length="558" mass="60017">GSLFVLGASHPYPETVFPMLGECLRRQRGDLALRLLKRYKDNSVKLGLILDRLLDSSQHRMYNKYKSNAVYFLDRDQIVGPVIERGERPTMIASMGYLLKEKKKEKGEEKKNEDEEKGEEMMEEKEEEGPSSRRPSIQQSVGSWESGGGGGRGGGERSSIDESEESAGAEDRSSISTRRSSDEGNDSSCNSLSHSGSHFPCSGRMGGMGGMSGYGQRPSIGSINNPGGVRMNKKTRLTFPCEAHSHYMVELAKRILIEAGGDQSSSVFIHAPNHNGPHRKLLMCSFLTGLYALGLSNKASSTWASRTYSTHSGCLTQQALEIGSPALSVMAETWSLHFTPSEAASLADKAGRLNDRSSVELGAHLALSVLSHSHALSCSEGIRALDQCKDQGYQFLEKAIYAVEEASTRDEVFPEILFRASHLWAETVSLNDTQSHPLPPHSLFPFNGVPPLAPNPFYHHATVMQQQQQVAAAQSGGGGGSAPPLPQIQYPGGGGYIPPIRGEGDGSNDNVPSGGMGGPGPSSIHRPMMHLSHSAPNLNGVMGPPPSPPPPSSHSITH</sequence>
<evidence type="ECO:0000256" key="1">
    <source>
        <dbReference type="SAM" id="MobiDB-lite"/>
    </source>
</evidence>
<dbReference type="PANTHER" id="PTHR22619:SF1">
    <property type="entry name" value="ZINC FINGER SWIM DOMAIN-CONTAINING PROTEIN 8"/>
    <property type="match status" value="1"/>
</dbReference>
<proteinExistence type="predicted"/>
<feature type="non-terminal residue" evidence="2">
    <location>
        <position position="1"/>
    </location>
</feature>
<dbReference type="EMBL" id="BTSX01000004">
    <property type="protein sequence ID" value="GMS95566.1"/>
    <property type="molecule type" value="Genomic_DNA"/>
</dbReference>
<reference evidence="2" key="1">
    <citation type="submission" date="2023-10" db="EMBL/GenBank/DDBJ databases">
        <title>Genome assembly of Pristionchus species.</title>
        <authorList>
            <person name="Yoshida K."/>
            <person name="Sommer R.J."/>
        </authorList>
    </citation>
    <scope>NUCLEOTIDE SEQUENCE</scope>
    <source>
        <strain evidence="2">RS0144</strain>
    </source>
</reference>
<evidence type="ECO:0000313" key="3">
    <source>
        <dbReference type="Proteomes" id="UP001432027"/>
    </source>
</evidence>
<keyword evidence="3" id="KW-1185">Reference proteome</keyword>
<gene>
    <name evidence="2" type="ORF">PENTCL1PPCAC_17741</name>
</gene>
<dbReference type="Proteomes" id="UP001432027">
    <property type="component" value="Unassembled WGS sequence"/>
</dbReference>
<feature type="compositionally biased region" description="Basic and acidic residues" evidence="1">
    <location>
        <begin position="103"/>
        <end position="114"/>
    </location>
</feature>
<organism evidence="2 3">
    <name type="scientific">Pristionchus entomophagus</name>
    <dbReference type="NCBI Taxonomy" id="358040"/>
    <lineage>
        <taxon>Eukaryota</taxon>
        <taxon>Metazoa</taxon>
        <taxon>Ecdysozoa</taxon>
        <taxon>Nematoda</taxon>
        <taxon>Chromadorea</taxon>
        <taxon>Rhabditida</taxon>
        <taxon>Rhabditina</taxon>
        <taxon>Diplogasteromorpha</taxon>
        <taxon>Diplogasteroidea</taxon>
        <taxon>Neodiplogasteridae</taxon>
        <taxon>Pristionchus</taxon>
    </lineage>
</organism>
<protein>
    <submittedName>
        <fullName evidence="2">Uncharacterized protein</fullName>
    </submittedName>
</protein>
<feature type="compositionally biased region" description="Pro residues" evidence="1">
    <location>
        <begin position="543"/>
        <end position="552"/>
    </location>
</feature>
<name>A0AAV5TMM1_9BILA</name>
<feature type="compositionally biased region" description="Acidic residues" evidence="1">
    <location>
        <begin position="115"/>
        <end position="129"/>
    </location>
</feature>
<accession>A0AAV5TMM1</accession>
<feature type="region of interest" description="Disordered" evidence="1">
    <location>
        <begin position="468"/>
        <end position="558"/>
    </location>
</feature>
<feature type="compositionally biased region" description="Gly residues" evidence="1">
    <location>
        <begin position="204"/>
        <end position="213"/>
    </location>
</feature>
<comment type="caution">
    <text evidence="2">The sequence shown here is derived from an EMBL/GenBank/DDBJ whole genome shotgun (WGS) entry which is preliminary data.</text>
</comment>